<feature type="chain" id="PRO_5016481721" description="1,3-beta-glucanosyltransferase" evidence="12">
    <location>
        <begin position="23"/>
        <end position="566"/>
    </location>
</feature>
<comment type="subcellular location">
    <subcellularLocation>
        <location evidence="1">Cell envelope</location>
    </subcellularLocation>
    <subcellularLocation>
        <location evidence="12">Cell membrane</location>
        <topology evidence="12">Lipid-anchor</topology>
        <topology evidence="12">GPI-anchor</topology>
    </subcellularLocation>
    <subcellularLocation>
        <location evidence="2">Membrane</location>
        <topology evidence="2">Lipid-anchor</topology>
        <topology evidence="2">GPI-anchor</topology>
    </subcellularLocation>
</comment>
<comment type="function">
    <text evidence="12">Splits internally a 1,3-beta-glucan molecule and transfers the newly generated reducing end (the donor) to the non-reducing end of another 1,3-beta-glucan molecule (the acceptor) forming a 1,3-beta linkage, resulting in the elongation of 1,3-beta-glucan chains in the cell wall.</text>
</comment>
<evidence type="ECO:0000256" key="5">
    <source>
        <dbReference type="ARBA" id="ARBA00022679"/>
    </source>
</evidence>
<keyword evidence="9" id="KW-0325">Glycoprotein</keyword>
<evidence type="ECO:0000256" key="7">
    <source>
        <dbReference type="ARBA" id="ARBA00023136"/>
    </source>
</evidence>
<dbReference type="InterPro" id="IPR004886">
    <property type="entry name" value="Glucanosyltransferase"/>
</dbReference>
<keyword evidence="10 12" id="KW-0449">Lipoprotein</keyword>
<dbReference type="PANTHER" id="PTHR31468">
    <property type="entry name" value="1,3-BETA-GLUCANOSYLTRANSFERASE GAS1"/>
    <property type="match status" value="1"/>
</dbReference>
<keyword evidence="11" id="KW-0961">Cell wall biogenesis/degradation</keyword>
<evidence type="ECO:0000256" key="2">
    <source>
        <dbReference type="ARBA" id="ARBA00004589"/>
    </source>
</evidence>
<dbReference type="GO" id="GO:0005886">
    <property type="term" value="C:plasma membrane"/>
    <property type="evidence" value="ECO:0007669"/>
    <property type="project" value="UniProtKB-SubCell"/>
</dbReference>
<proteinExistence type="inferred from homology"/>
<dbReference type="AlphaFoldDB" id="A0A376B3F1"/>
<dbReference type="Pfam" id="PF03198">
    <property type="entry name" value="Glyco_hydro_72"/>
    <property type="match status" value="1"/>
</dbReference>
<keyword evidence="6 12" id="KW-0732">Signal</keyword>
<dbReference type="VEuPathDB" id="FungiDB:SCODWIG_00942"/>
<dbReference type="Proteomes" id="UP000262825">
    <property type="component" value="Unassembled WGS sequence"/>
</dbReference>
<evidence type="ECO:0000313" key="13">
    <source>
        <dbReference type="EMBL" id="SSD59181.1"/>
    </source>
</evidence>
<evidence type="ECO:0000256" key="8">
    <source>
        <dbReference type="ARBA" id="ARBA00023157"/>
    </source>
</evidence>
<keyword evidence="5 12" id="KW-0808">Transferase</keyword>
<dbReference type="GO" id="GO:0031505">
    <property type="term" value="P:fungal-type cell wall organization"/>
    <property type="evidence" value="ECO:0007669"/>
    <property type="project" value="TreeGrafter"/>
</dbReference>
<dbReference type="GO" id="GO:0071970">
    <property type="term" value="P:fungal-type cell wall (1-&gt;3)-beta-D-glucan biosynthetic process"/>
    <property type="evidence" value="ECO:0007669"/>
    <property type="project" value="TreeGrafter"/>
</dbReference>
<reference evidence="14" key="1">
    <citation type="submission" date="2018-06" db="EMBL/GenBank/DDBJ databases">
        <authorList>
            <person name="Guldener U."/>
        </authorList>
    </citation>
    <scope>NUCLEOTIDE SEQUENCE [LARGE SCALE GENOMIC DNA]</scope>
    <source>
        <strain evidence="14">UTAD17</strain>
    </source>
</reference>
<dbReference type="GO" id="GO:0009277">
    <property type="term" value="C:fungal-type cell wall"/>
    <property type="evidence" value="ECO:0007669"/>
    <property type="project" value="UniProtKB-ARBA"/>
</dbReference>
<feature type="signal peptide" evidence="12">
    <location>
        <begin position="1"/>
        <end position="22"/>
    </location>
</feature>
<dbReference type="FunFam" id="3.20.20.80:FF:000032">
    <property type="entry name" value="1,3-beta-glucanosyltransferase"/>
    <property type="match status" value="1"/>
</dbReference>
<protein>
    <recommendedName>
        <fullName evidence="12">1,3-beta-glucanosyltransferase</fullName>
        <ecNumber evidence="12">2.4.1.-</ecNumber>
    </recommendedName>
</protein>
<evidence type="ECO:0000256" key="10">
    <source>
        <dbReference type="ARBA" id="ARBA00023288"/>
    </source>
</evidence>
<evidence type="ECO:0000256" key="11">
    <source>
        <dbReference type="ARBA" id="ARBA00023316"/>
    </source>
</evidence>
<name>A0A376B3F1_9ASCO</name>
<keyword evidence="14" id="KW-1185">Reference proteome</keyword>
<evidence type="ECO:0000256" key="9">
    <source>
        <dbReference type="ARBA" id="ARBA00023180"/>
    </source>
</evidence>
<dbReference type="EC" id="2.4.1.-" evidence="12"/>
<keyword evidence="8" id="KW-1015">Disulfide bond</keyword>
<gene>
    <name evidence="13" type="ORF">SCODWIG_00942</name>
</gene>
<accession>A0A376B3F1</accession>
<dbReference type="InterPro" id="IPR017853">
    <property type="entry name" value="GH"/>
</dbReference>
<dbReference type="SUPFAM" id="SSF51445">
    <property type="entry name" value="(Trans)glycosidases"/>
    <property type="match status" value="1"/>
</dbReference>
<comment type="similarity">
    <text evidence="3 12">Belongs to the glycosyl hydrolase 72 family.</text>
</comment>
<dbReference type="Gene3D" id="3.20.20.80">
    <property type="entry name" value="Glycosidases"/>
    <property type="match status" value="1"/>
</dbReference>
<evidence type="ECO:0000256" key="1">
    <source>
        <dbReference type="ARBA" id="ARBA00004196"/>
    </source>
</evidence>
<keyword evidence="4 12" id="KW-0336">GPI-anchor</keyword>
<dbReference type="EMBL" id="UFAJ01000103">
    <property type="protein sequence ID" value="SSD59181.1"/>
    <property type="molecule type" value="Genomic_DNA"/>
</dbReference>
<dbReference type="GO" id="GO:0042124">
    <property type="term" value="F:1,3-beta-glucanosyltransferase activity"/>
    <property type="evidence" value="ECO:0007669"/>
    <property type="project" value="TreeGrafter"/>
</dbReference>
<organism evidence="13 14">
    <name type="scientific">Saccharomycodes ludwigii</name>
    <dbReference type="NCBI Taxonomy" id="36035"/>
    <lineage>
        <taxon>Eukaryota</taxon>
        <taxon>Fungi</taxon>
        <taxon>Dikarya</taxon>
        <taxon>Ascomycota</taxon>
        <taxon>Saccharomycotina</taxon>
        <taxon>Saccharomycetes</taxon>
        <taxon>Saccharomycodales</taxon>
        <taxon>Saccharomycodaceae</taxon>
        <taxon>Saccharomycodes</taxon>
    </lineage>
</organism>
<evidence type="ECO:0000256" key="4">
    <source>
        <dbReference type="ARBA" id="ARBA00022622"/>
    </source>
</evidence>
<evidence type="ECO:0000256" key="6">
    <source>
        <dbReference type="ARBA" id="ARBA00022729"/>
    </source>
</evidence>
<sequence length="566" mass="61300">MLPKLLTTSLFLFLVLFSSNLKFKLFADAATEDSTDSKTPPVTVKGNAFWITNTSSSTNTTRFYIRGVDYQPGGSSNLTDPLADEDACARDVKYFEELGINTVRVYTIDNSESHDSCMKILQEHGIYLILDVNTPTSAIDRDNPKCSYNADYLQNVFATIDEFAKFDNVLGFFAGNEVINNSTNTYTAPYVKAVVRDMKKYLKARNYRQIPVGYSAADVSSNRLLTAEYFNCGNDSDARIDMFGVNDYSWCGDSSFTLSGYSQKVELYKGYSVPIFLSEFGCNEVVSSRPFTEVQAIYSDKMSGVFSGGLVYEYTNETNNYGLVQIDPDNSTNVTILQDFTNLQKQYASVENPSGDGGYSDSYNYSTCPSYEEGTWEVNITIPEMPTAASIYFKSGAGQAYGTGLSTESDCVDDDDYDDSSSSSSMISASSSTVHTNTSSIISASSSSIINKSNSTSKSNSTITTHASITSNSTIITRNSSTSNTTITKHGSSTIVNTKSITDSIISSNSADKDASATASSSILSSNSDSSGSSTGTAKSKALASHNIELPMIIQAICSLLNIFII</sequence>
<evidence type="ECO:0000256" key="3">
    <source>
        <dbReference type="ARBA" id="ARBA00007528"/>
    </source>
</evidence>
<dbReference type="GO" id="GO:0098552">
    <property type="term" value="C:side of membrane"/>
    <property type="evidence" value="ECO:0007669"/>
    <property type="project" value="UniProtKB-KW"/>
</dbReference>
<keyword evidence="7 12" id="KW-0472">Membrane</keyword>
<dbReference type="PANTHER" id="PTHR31468:SF5">
    <property type="entry name" value="1,3-BETA-GLUCANOSYLTRANSFERASE GAS5"/>
    <property type="match status" value="1"/>
</dbReference>
<evidence type="ECO:0000313" key="14">
    <source>
        <dbReference type="Proteomes" id="UP000262825"/>
    </source>
</evidence>
<evidence type="ECO:0000256" key="12">
    <source>
        <dbReference type="RuleBase" id="RU361209"/>
    </source>
</evidence>